<gene>
    <name evidence="10" type="ORF">MENT_LOCUS2209</name>
</gene>
<dbReference type="OrthoDB" id="7482721at2759"/>
<comment type="caution">
    <text evidence="10">The sequence shown here is derived from an EMBL/GenBank/DDBJ whole genome shotgun (WGS) entry which is preliminary data.</text>
</comment>
<feature type="domain" description="Alcohol dehydrogenase-like N-terminal" evidence="9">
    <location>
        <begin position="36"/>
        <end position="99"/>
    </location>
</feature>
<evidence type="ECO:0000256" key="2">
    <source>
        <dbReference type="ARBA" id="ARBA00010371"/>
    </source>
</evidence>
<dbReference type="InterPro" id="IPR051034">
    <property type="entry name" value="Mito_Enoyl-ACP_Reductase"/>
</dbReference>
<dbReference type="GO" id="GO:0016491">
    <property type="term" value="F:oxidoreductase activity"/>
    <property type="evidence" value="ECO:0007669"/>
    <property type="project" value="UniProtKB-KW"/>
</dbReference>
<dbReference type="EMBL" id="CAJEWN010000007">
    <property type="protein sequence ID" value="CAD2128392.1"/>
    <property type="molecule type" value="Genomic_DNA"/>
</dbReference>
<evidence type="ECO:0000259" key="9">
    <source>
        <dbReference type="Pfam" id="PF08240"/>
    </source>
</evidence>
<reference evidence="10 11" key="1">
    <citation type="submission" date="2020-08" db="EMBL/GenBank/DDBJ databases">
        <authorList>
            <person name="Koutsovoulos G."/>
            <person name="Danchin GJ E."/>
        </authorList>
    </citation>
    <scope>NUCLEOTIDE SEQUENCE [LARGE SCALE GENOMIC DNA]</scope>
</reference>
<sequence>MQTTLWSKCIQIEKFGEPNEVSILCTIPIDPKKWNENAALIRWIASPINLLDLNIIKGKYKKINTNLNKFPCIGGTEGVGLVERVGSNVHHLCVGDLVININYWLNNNQNEIELNQIWTEWDIIPSNSLFSIDKKINFVSAATLGISPPIAWTLINDFVKLEKGDWIIQNAANSDIGITIIQLAKAFGYFTLNLIEDKQDSTSLRNELYSLGATKIFNEKEFCNEITTNKQFKEQFKIRLALNNGDKNILNLILMGLGDNGVLVNYGELTQLTTNNPLPNKITCYNFSLFNNSSKNQQKVEQMFNQIQTFILQDKLKPPKNKIISLSKYKEGIENTLEFGTKQILLISENVLNQKGEISKI</sequence>
<dbReference type="GO" id="GO:0005739">
    <property type="term" value="C:mitochondrion"/>
    <property type="evidence" value="ECO:0007669"/>
    <property type="project" value="UniProtKB-SubCell"/>
</dbReference>
<accession>A0A6V7TNF7</accession>
<evidence type="ECO:0000256" key="3">
    <source>
        <dbReference type="ARBA" id="ARBA00022857"/>
    </source>
</evidence>
<evidence type="ECO:0000256" key="7">
    <source>
        <dbReference type="ARBA" id="ARBA00041058"/>
    </source>
</evidence>
<evidence type="ECO:0000256" key="4">
    <source>
        <dbReference type="ARBA" id="ARBA00022946"/>
    </source>
</evidence>
<dbReference type="PANTHER" id="PTHR43981">
    <property type="entry name" value="ENOYL-[ACYL-CARRIER-PROTEIN] REDUCTASE, MITOCHONDRIAL"/>
    <property type="match status" value="1"/>
</dbReference>
<evidence type="ECO:0000256" key="8">
    <source>
        <dbReference type="ARBA" id="ARBA00042123"/>
    </source>
</evidence>
<dbReference type="Proteomes" id="UP000580250">
    <property type="component" value="Unassembled WGS sequence"/>
</dbReference>
<evidence type="ECO:0000256" key="1">
    <source>
        <dbReference type="ARBA" id="ARBA00004173"/>
    </source>
</evidence>
<dbReference type="Gene3D" id="3.40.50.720">
    <property type="entry name" value="NAD(P)-binding Rossmann-like Domain"/>
    <property type="match status" value="1"/>
</dbReference>
<evidence type="ECO:0000313" key="10">
    <source>
        <dbReference type="EMBL" id="CAD2128392.1"/>
    </source>
</evidence>
<keyword evidence="5" id="KW-0560">Oxidoreductase</keyword>
<comment type="subcellular location">
    <subcellularLocation>
        <location evidence="1">Mitochondrion</location>
    </subcellularLocation>
</comment>
<evidence type="ECO:0000313" key="11">
    <source>
        <dbReference type="Proteomes" id="UP000580250"/>
    </source>
</evidence>
<dbReference type="SUPFAM" id="SSF51735">
    <property type="entry name" value="NAD(P)-binding Rossmann-fold domains"/>
    <property type="match status" value="1"/>
</dbReference>
<dbReference type="InterPro" id="IPR013154">
    <property type="entry name" value="ADH-like_N"/>
</dbReference>
<evidence type="ECO:0000256" key="6">
    <source>
        <dbReference type="ARBA" id="ARBA00023128"/>
    </source>
</evidence>
<keyword evidence="6" id="KW-0496">Mitochondrion</keyword>
<dbReference type="InterPro" id="IPR036291">
    <property type="entry name" value="NAD(P)-bd_dom_sf"/>
</dbReference>
<dbReference type="AlphaFoldDB" id="A0A6V7TNF7"/>
<dbReference type="PANTHER" id="PTHR43981:SF1">
    <property type="entry name" value="ENOYL-[ACYL-CARRIER-PROTEIN] REDUCTASE, MITOCHONDRIAL"/>
    <property type="match status" value="1"/>
</dbReference>
<dbReference type="SUPFAM" id="SSF50129">
    <property type="entry name" value="GroES-like"/>
    <property type="match status" value="1"/>
</dbReference>
<protein>
    <recommendedName>
        <fullName evidence="7">Enoyl-[acyl-carrier-protein] reductase, mitochondrial</fullName>
    </recommendedName>
    <alternativeName>
        <fullName evidence="8">2-enoyl thioester reductase</fullName>
    </alternativeName>
</protein>
<proteinExistence type="inferred from homology"/>
<keyword evidence="4" id="KW-0809">Transit peptide</keyword>
<evidence type="ECO:0000256" key="5">
    <source>
        <dbReference type="ARBA" id="ARBA00023002"/>
    </source>
</evidence>
<dbReference type="Pfam" id="PF08240">
    <property type="entry name" value="ADH_N"/>
    <property type="match status" value="1"/>
</dbReference>
<dbReference type="GO" id="GO:0006631">
    <property type="term" value="P:fatty acid metabolic process"/>
    <property type="evidence" value="ECO:0007669"/>
    <property type="project" value="TreeGrafter"/>
</dbReference>
<dbReference type="InterPro" id="IPR011032">
    <property type="entry name" value="GroES-like_sf"/>
</dbReference>
<organism evidence="10 11">
    <name type="scientific">Meloidogyne enterolobii</name>
    <name type="common">Root-knot nematode worm</name>
    <name type="synonym">Meloidogyne mayaguensis</name>
    <dbReference type="NCBI Taxonomy" id="390850"/>
    <lineage>
        <taxon>Eukaryota</taxon>
        <taxon>Metazoa</taxon>
        <taxon>Ecdysozoa</taxon>
        <taxon>Nematoda</taxon>
        <taxon>Chromadorea</taxon>
        <taxon>Rhabditida</taxon>
        <taxon>Tylenchina</taxon>
        <taxon>Tylenchomorpha</taxon>
        <taxon>Tylenchoidea</taxon>
        <taxon>Meloidogynidae</taxon>
        <taxon>Meloidogyninae</taxon>
        <taxon>Meloidogyne</taxon>
    </lineage>
</organism>
<dbReference type="Gene3D" id="3.90.180.10">
    <property type="entry name" value="Medium-chain alcohol dehydrogenases, catalytic domain"/>
    <property type="match status" value="1"/>
</dbReference>
<dbReference type="CDD" id="cd08290">
    <property type="entry name" value="ETR"/>
    <property type="match status" value="1"/>
</dbReference>
<keyword evidence="3" id="KW-0521">NADP</keyword>
<comment type="similarity">
    <text evidence="2">Belongs to the zinc-containing alcohol dehydrogenase family. Quinone oxidoreductase subfamily.</text>
</comment>
<name>A0A6V7TNF7_MELEN</name>